<gene>
    <name evidence="3" type="ORF">DAI18_11235</name>
</gene>
<dbReference type="KEGG" id="maer:DAI18_11235"/>
<dbReference type="Gene3D" id="2.180.10.10">
    <property type="entry name" value="RHS repeat-associated core"/>
    <property type="match status" value="1"/>
</dbReference>
<dbReference type="InterPro" id="IPR022385">
    <property type="entry name" value="Rhs_assc_core"/>
</dbReference>
<accession>A0A2S0PFE7</accession>
<sequence length="151" mass="16456">MPPFRFSRPPQRKKPDRIATQEEKASSVVKADSVPPCIGMHGERIVWVGPHCQLYLLGHGVRCYDPAYGRFLSQDIFSPFSIGGVNPYGFCSGDPVNRSDPSGYADISNIDVRQNLILGLGNLLMVFLGFTILLFAGGPELSSGLQSSLAR</sequence>
<dbReference type="STRING" id="1122240.GCA_000620105_00278"/>
<proteinExistence type="predicted"/>
<feature type="transmembrane region" description="Helical" evidence="2">
    <location>
        <begin position="116"/>
        <end position="136"/>
    </location>
</feature>
<evidence type="ECO:0000313" key="4">
    <source>
        <dbReference type="Proteomes" id="UP000244173"/>
    </source>
</evidence>
<dbReference type="AlphaFoldDB" id="A0A2S0PFE7"/>
<dbReference type="Proteomes" id="UP000244173">
    <property type="component" value="Chromosome"/>
</dbReference>
<dbReference type="EMBL" id="CP028519">
    <property type="protein sequence ID" value="AVY96065.1"/>
    <property type="molecule type" value="Genomic_DNA"/>
</dbReference>
<feature type="compositionally biased region" description="Basic and acidic residues" evidence="1">
    <location>
        <begin position="16"/>
        <end position="25"/>
    </location>
</feature>
<keyword evidence="2" id="KW-1133">Transmembrane helix</keyword>
<keyword evidence="4" id="KW-1185">Reference proteome</keyword>
<dbReference type="OrthoDB" id="8553452at2"/>
<keyword evidence="2" id="KW-0472">Membrane</keyword>
<evidence type="ECO:0000256" key="2">
    <source>
        <dbReference type="SAM" id="Phobius"/>
    </source>
</evidence>
<feature type="region of interest" description="Disordered" evidence="1">
    <location>
        <begin position="1"/>
        <end position="25"/>
    </location>
</feature>
<evidence type="ECO:0000256" key="1">
    <source>
        <dbReference type="SAM" id="MobiDB-lite"/>
    </source>
</evidence>
<organism evidence="3 4">
    <name type="scientific">Microvirgula aerodenitrificans</name>
    <dbReference type="NCBI Taxonomy" id="57480"/>
    <lineage>
        <taxon>Bacteria</taxon>
        <taxon>Pseudomonadati</taxon>
        <taxon>Pseudomonadota</taxon>
        <taxon>Betaproteobacteria</taxon>
        <taxon>Neisseriales</taxon>
        <taxon>Aquaspirillaceae</taxon>
        <taxon>Microvirgula</taxon>
    </lineage>
</organism>
<name>A0A2S0PFE7_9NEIS</name>
<dbReference type="NCBIfam" id="TIGR03696">
    <property type="entry name" value="Rhs_assc_core"/>
    <property type="match status" value="1"/>
</dbReference>
<keyword evidence="2" id="KW-0812">Transmembrane</keyword>
<evidence type="ECO:0000313" key="3">
    <source>
        <dbReference type="EMBL" id="AVY96065.1"/>
    </source>
</evidence>
<protein>
    <recommendedName>
        <fullName evidence="5">RHS repeat-associated core domain-containing protein</fullName>
    </recommendedName>
</protein>
<evidence type="ECO:0008006" key="5">
    <source>
        <dbReference type="Google" id="ProtNLM"/>
    </source>
</evidence>
<reference evidence="3 4" key="1">
    <citation type="submission" date="2018-04" db="EMBL/GenBank/DDBJ databases">
        <title>Denitrifier Microvirgula.</title>
        <authorList>
            <person name="Anderson E."/>
            <person name="Jang J."/>
            <person name="Ishii S."/>
        </authorList>
    </citation>
    <scope>NUCLEOTIDE SEQUENCE [LARGE SCALE GENOMIC DNA]</scope>
    <source>
        <strain evidence="3 4">BE2.4</strain>
    </source>
</reference>